<dbReference type="GO" id="GO:0043043">
    <property type="term" value="P:peptide biosynthetic process"/>
    <property type="evidence" value="ECO:0007669"/>
    <property type="project" value="InterPro"/>
</dbReference>
<proteinExistence type="inferred from homology"/>
<dbReference type="PIRSF" id="PIRSF005901">
    <property type="entry name" value="EF-P"/>
    <property type="match status" value="1"/>
</dbReference>
<dbReference type="InterPro" id="IPR015365">
    <property type="entry name" value="Elong-fact-P_C"/>
</dbReference>
<dbReference type="InterPro" id="IPR012340">
    <property type="entry name" value="NA-bd_OB-fold"/>
</dbReference>
<keyword evidence="4" id="KW-0648">Protein biosynthesis</keyword>
<dbReference type="SMART" id="SM00841">
    <property type="entry name" value="Elong-fact-P_C"/>
    <property type="match status" value="1"/>
</dbReference>
<feature type="domain" description="Translation elongation factor P/YeiP central" evidence="3">
    <location>
        <begin position="67"/>
        <end position="121"/>
    </location>
</feature>
<dbReference type="NCBIfam" id="NF001810">
    <property type="entry name" value="PRK00529.1"/>
    <property type="match status" value="1"/>
</dbReference>
<dbReference type="SMART" id="SM01185">
    <property type="entry name" value="EFP"/>
    <property type="match status" value="1"/>
</dbReference>
<dbReference type="PANTHER" id="PTHR30053">
    <property type="entry name" value="ELONGATION FACTOR P"/>
    <property type="match status" value="1"/>
</dbReference>
<gene>
    <name evidence="4" type="ORF">GX656_01280</name>
</gene>
<sequence>MPITAQPVKGMYLLEEGRVFILQDRKLKTQGRQGGLIILKMKALDSGQIVTKTIKAGAKVEYIEPETKEVQFLYSDSEGSFFMDSETFETIMIPKDVIGSYVQFLKEGESVLVMLFDGKILSVKEQPSVSLKVIESSDAVRGNTSNSATKEIVLETGYKVHVPLFIKVGDVLKINTETGAYSGKA</sequence>
<dbReference type="AlphaFoldDB" id="A0A847CYM2"/>
<comment type="similarity">
    <text evidence="1">Belongs to the elongation factor P family.</text>
</comment>
<dbReference type="InterPro" id="IPR014722">
    <property type="entry name" value="Rib_uL2_dom2"/>
</dbReference>
<evidence type="ECO:0000256" key="1">
    <source>
        <dbReference type="ARBA" id="ARBA00009479"/>
    </source>
</evidence>
<dbReference type="Gene3D" id="2.40.50.140">
    <property type="entry name" value="Nucleic acid-binding proteins"/>
    <property type="match status" value="2"/>
</dbReference>
<keyword evidence="4" id="KW-0251">Elongation factor</keyword>
<dbReference type="Pfam" id="PF08207">
    <property type="entry name" value="EFP_N"/>
    <property type="match status" value="1"/>
</dbReference>
<feature type="domain" description="Elongation factor P C-terminal" evidence="2">
    <location>
        <begin position="129"/>
        <end position="184"/>
    </location>
</feature>
<dbReference type="InterPro" id="IPR001059">
    <property type="entry name" value="Transl_elong_P/YeiP_cen"/>
</dbReference>
<dbReference type="SUPFAM" id="SSF50249">
    <property type="entry name" value="Nucleic acid-binding proteins"/>
    <property type="match status" value="2"/>
</dbReference>
<evidence type="ECO:0000313" key="4">
    <source>
        <dbReference type="EMBL" id="NLD25257.1"/>
    </source>
</evidence>
<dbReference type="InterPro" id="IPR013185">
    <property type="entry name" value="Transl_elong_KOW-like"/>
</dbReference>
<dbReference type="FunFam" id="2.40.50.140:FF:000004">
    <property type="entry name" value="Elongation factor P"/>
    <property type="match status" value="1"/>
</dbReference>
<dbReference type="CDD" id="cd04470">
    <property type="entry name" value="S1_EF-P_repeat_1"/>
    <property type="match status" value="1"/>
</dbReference>
<evidence type="ECO:0000259" key="2">
    <source>
        <dbReference type="SMART" id="SM00841"/>
    </source>
</evidence>
<evidence type="ECO:0000259" key="3">
    <source>
        <dbReference type="SMART" id="SM01185"/>
    </source>
</evidence>
<dbReference type="Gene3D" id="2.30.30.30">
    <property type="match status" value="1"/>
</dbReference>
<dbReference type="FunFam" id="2.40.50.140:FF:000009">
    <property type="entry name" value="Elongation factor P"/>
    <property type="match status" value="1"/>
</dbReference>
<dbReference type="Proteomes" id="UP000545876">
    <property type="component" value="Unassembled WGS sequence"/>
</dbReference>
<dbReference type="Pfam" id="PF01132">
    <property type="entry name" value="EFP"/>
    <property type="match status" value="1"/>
</dbReference>
<accession>A0A847CYM2</accession>
<dbReference type="InterPro" id="IPR008991">
    <property type="entry name" value="Translation_prot_SH3-like_sf"/>
</dbReference>
<comment type="caution">
    <text evidence="4">The sequence shown here is derived from an EMBL/GenBank/DDBJ whole genome shotgun (WGS) entry which is preliminary data.</text>
</comment>
<dbReference type="SUPFAM" id="SSF50104">
    <property type="entry name" value="Translation proteins SH3-like domain"/>
    <property type="match status" value="1"/>
</dbReference>
<protein>
    <submittedName>
        <fullName evidence="4">Elongation factor P</fullName>
    </submittedName>
</protein>
<dbReference type="Pfam" id="PF09285">
    <property type="entry name" value="Elong-fact-P_C"/>
    <property type="match status" value="1"/>
</dbReference>
<dbReference type="InterPro" id="IPR020599">
    <property type="entry name" value="Transl_elong_fac_P/YeiP"/>
</dbReference>
<name>A0A847CYM2_9BACT</name>
<dbReference type="GO" id="GO:0003746">
    <property type="term" value="F:translation elongation factor activity"/>
    <property type="evidence" value="ECO:0007669"/>
    <property type="project" value="UniProtKB-KW"/>
</dbReference>
<reference evidence="4 5" key="1">
    <citation type="journal article" date="2020" name="Biotechnol. Biofuels">
        <title>New insights from the biogas microbiome by comprehensive genome-resolved metagenomics of nearly 1600 species originating from multiple anaerobic digesters.</title>
        <authorList>
            <person name="Campanaro S."/>
            <person name="Treu L."/>
            <person name="Rodriguez-R L.M."/>
            <person name="Kovalovszki A."/>
            <person name="Ziels R.M."/>
            <person name="Maus I."/>
            <person name="Zhu X."/>
            <person name="Kougias P.G."/>
            <person name="Basile A."/>
            <person name="Luo G."/>
            <person name="Schluter A."/>
            <person name="Konstantinidis K.T."/>
            <person name="Angelidaki I."/>
        </authorList>
    </citation>
    <scope>NUCLEOTIDE SEQUENCE [LARGE SCALE GENOMIC DNA]</scope>
    <source>
        <strain evidence="4">AS06rmzACSIP_65</strain>
    </source>
</reference>
<dbReference type="CDD" id="cd05794">
    <property type="entry name" value="S1_EF-P_repeat_2"/>
    <property type="match status" value="1"/>
</dbReference>
<dbReference type="EMBL" id="JAAZBX010000002">
    <property type="protein sequence ID" value="NLD25257.1"/>
    <property type="molecule type" value="Genomic_DNA"/>
</dbReference>
<organism evidence="4 5">
    <name type="scientific">Candidatus Dojkabacteria bacterium</name>
    <dbReference type="NCBI Taxonomy" id="2099670"/>
    <lineage>
        <taxon>Bacteria</taxon>
        <taxon>Candidatus Dojkabacteria</taxon>
    </lineage>
</organism>
<dbReference type="PANTHER" id="PTHR30053:SF12">
    <property type="entry name" value="ELONGATION FACTOR P (EF-P) FAMILY PROTEIN"/>
    <property type="match status" value="1"/>
</dbReference>
<dbReference type="GO" id="GO:0005829">
    <property type="term" value="C:cytosol"/>
    <property type="evidence" value="ECO:0007669"/>
    <property type="project" value="UniProtKB-ARBA"/>
</dbReference>
<evidence type="ECO:0000313" key="5">
    <source>
        <dbReference type="Proteomes" id="UP000545876"/>
    </source>
</evidence>